<sequence>MNALKINYQHIILEKEQLEDDAELNQYRIQKEEPVKISEFFLRDFNYLLVNENSIELVIPDILKNEGICQRKIDNFQSDFHQSLDKESQVIELLPHDKFLKRTVELKIKALPQANYAIFIQKNNQHAKELDIWRTIPCQSEEDGLLKLHLNSFSFMFISSDPKGQFSVEEKKTEQELKQSNVKFHKFLPGLNFVVSKPCSDECRKAQDFPTYVLSSGYVTEFHICDLDKYKCPCGDELSTYQISQIIIMQAEAKIQYALDLGPGKKTPTQKTDIVAKGNDIMVIGNGCPIKYKKFTISVVAAATDPQDIKDLAKAGFLQLDENGNAIGKMFQLNNDSGVCIKVLVGKFYNGEGFTLESFKQNAGKDLRENNFQVEITQNLDQFVKLIKDGKYSSAMIISDHISQPFKCTQAQKNEYVEAVYTFWKKGNGLMIFEENDTTDDRLSNIALRKLLGFTLHGNDPGCQVLIPSTSIIPEKGKFSVHEIFTGIVGKIHEGVTIARPKGVLPPSIQVIAKSSSDKPCIMCYDDQNFGRVVIDTGFTKLYQQFYKKTAGTSKYIQNAVVWINRANLS</sequence>
<keyword evidence="3" id="KW-1185">Reference proteome</keyword>
<dbReference type="Proteomes" id="UP000039865">
    <property type="component" value="Unassembled WGS sequence"/>
</dbReference>
<reference evidence="2 3" key="1">
    <citation type="submission" date="2014-06" db="EMBL/GenBank/DDBJ databases">
        <authorList>
            <person name="Swart Estienne"/>
        </authorList>
    </citation>
    <scope>NUCLEOTIDE SEQUENCE [LARGE SCALE GENOMIC DNA]</scope>
    <source>
        <strain evidence="2 3">130c</strain>
    </source>
</reference>
<dbReference type="EMBL" id="CCKQ01014119">
    <property type="protein sequence ID" value="CDW85873.1"/>
    <property type="molecule type" value="Genomic_DNA"/>
</dbReference>
<name>A0A078AYN0_STYLE</name>
<proteinExistence type="predicted"/>
<evidence type="ECO:0000313" key="2">
    <source>
        <dbReference type="EMBL" id="CDW85873.1"/>
    </source>
</evidence>
<dbReference type="OrthoDB" id="9979212at2759"/>
<evidence type="ECO:0000313" key="1">
    <source>
        <dbReference type="EMBL" id="CDW85859.1"/>
    </source>
</evidence>
<organism evidence="2 3">
    <name type="scientific">Stylonychia lemnae</name>
    <name type="common">Ciliate</name>
    <dbReference type="NCBI Taxonomy" id="5949"/>
    <lineage>
        <taxon>Eukaryota</taxon>
        <taxon>Sar</taxon>
        <taxon>Alveolata</taxon>
        <taxon>Ciliophora</taxon>
        <taxon>Intramacronucleata</taxon>
        <taxon>Spirotrichea</taxon>
        <taxon>Stichotrichia</taxon>
        <taxon>Sporadotrichida</taxon>
        <taxon>Oxytrichidae</taxon>
        <taxon>Stylonychinae</taxon>
        <taxon>Stylonychia</taxon>
    </lineage>
</organism>
<dbReference type="AlphaFoldDB" id="A0A078AYN0"/>
<accession>A0A078AYN0</accession>
<dbReference type="EMBL" id="CCKQ01014105">
    <property type="protein sequence ID" value="CDW85859.1"/>
    <property type="molecule type" value="Genomic_DNA"/>
</dbReference>
<dbReference type="InParanoid" id="A0A078AYN0"/>
<protein>
    <submittedName>
        <fullName evidence="2">Uncharacterized protein</fullName>
    </submittedName>
</protein>
<gene>
    <name evidence="2" type="primary">Contig9183.g9828</name>
    <name evidence="1" type="synonym">Contig4764.g5098</name>
    <name evidence="1" type="ORF">STYLEM_14947</name>
    <name evidence="2" type="ORF">STYLEM_14962</name>
</gene>
<evidence type="ECO:0000313" key="3">
    <source>
        <dbReference type="Proteomes" id="UP000039865"/>
    </source>
</evidence>